<reference evidence="2" key="1">
    <citation type="submission" date="2017-07" db="EMBL/GenBank/DDBJ databases">
        <title>Comparative genome mining reveals phylogenetic distribution patterns of secondary metabolites in Amycolatopsis.</title>
        <authorList>
            <person name="Adamek M."/>
            <person name="Alanjary M."/>
            <person name="Sales-Ortells H."/>
            <person name="Goodfellow M."/>
            <person name="Bull A.T."/>
            <person name="Kalinowski J."/>
            <person name="Ziemert N."/>
        </authorList>
    </citation>
    <scope>NUCLEOTIDE SEQUENCE [LARGE SCALE GENOMIC DNA]</scope>
    <source>
        <strain evidence="2">H5</strain>
    </source>
</reference>
<proteinExistence type="predicted"/>
<feature type="non-terminal residue" evidence="1">
    <location>
        <position position="1"/>
    </location>
</feature>
<dbReference type="AlphaFoldDB" id="A0A229SJ80"/>
<sequence length="109" mass="11000">GGQISLARATITNTAGPALVADGLRADSSLFMRDTTITGTADDGAIQLPGAHIGGEVSLARATITNTAGPALRVDRLRTDSDLVMSDTTITGTAKDGAIRLIEAHIGGT</sequence>
<name>A0A229SJ80_9PSEU</name>
<dbReference type="EMBL" id="NMUL01000150">
    <property type="protein sequence ID" value="OXM59007.1"/>
    <property type="molecule type" value="Genomic_DNA"/>
</dbReference>
<protein>
    <submittedName>
        <fullName evidence="1">Uncharacterized protein</fullName>
    </submittedName>
</protein>
<organism evidence="1 2">
    <name type="scientific">Amycolatopsis vastitatis</name>
    <dbReference type="NCBI Taxonomy" id="1905142"/>
    <lineage>
        <taxon>Bacteria</taxon>
        <taxon>Bacillati</taxon>
        <taxon>Actinomycetota</taxon>
        <taxon>Actinomycetes</taxon>
        <taxon>Pseudonocardiales</taxon>
        <taxon>Pseudonocardiaceae</taxon>
        <taxon>Amycolatopsis</taxon>
    </lineage>
</organism>
<dbReference type="Proteomes" id="UP000215199">
    <property type="component" value="Unassembled WGS sequence"/>
</dbReference>
<comment type="caution">
    <text evidence="1">The sequence shown here is derived from an EMBL/GenBank/DDBJ whole genome shotgun (WGS) entry which is preliminary data.</text>
</comment>
<keyword evidence="2" id="KW-1185">Reference proteome</keyword>
<feature type="non-terminal residue" evidence="1">
    <location>
        <position position="109"/>
    </location>
</feature>
<gene>
    <name evidence="1" type="ORF">CF165_49830</name>
</gene>
<evidence type="ECO:0000313" key="1">
    <source>
        <dbReference type="EMBL" id="OXM59007.1"/>
    </source>
</evidence>
<evidence type="ECO:0000313" key="2">
    <source>
        <dbReference type="Proteomes" id="UP000215199"/>
    </source>
</evidence>
<accession>A0A229SJ80</accession>